<dbReference type="GO" id="GO:0016787">
    <property type="term" value="F:hydrolase activity"/>
    <property type="evidence" value="ECO:0007669"/>
    <property type="project" value="UniProtKB-KW"/>
</dbReference>
<dbReference type="Gene3D" id="1.10.10.2520">
    <property type="entry name" value="Cell wall hydrolase SleB, domain 1"/>
    <property type="match status" value="1"/>
</dbReference>
<dbReference type="Gene3D" id="6.20.240.60">
    <property type="match status" value="1"/>
</dbReference>
<reference evidence="4 5" key="1">
    <citation type="submission" date="2020-08" db="EMBL/GenBank/DDBJ databases">
        <title>Genome public.</title>
        <authorList>
            <person name="Liu C."/>
            <person name="Sun Q."/>
        </authorList>
    </citation>
    <scope>NUCLEOTIDE SEQUENCE [LARGE SCALE GENOMIC DNA]</scope>
    <source>
        <strain evidence="4 5">New-38</strain>
    </source>
</reference>
<keyword evidence="1" id="KW-0732">Signal</keyword>
<dbReference type="SUPFAM" id="SSF55383">
    <property type="entry name" value="Copper amine oxidase, domain N"/>
    <property type="match status" value="1"/>
</dbReference>
<comment type="caution">
    <text evidence="4">The sequence shown here is derived from an EMBL/GenBank/DDBJ whole genome shotgun (WGS) entry which is preliminary data.</text>
</comment>
<feature type="signal peptide" evidence="1">
    <location>
        <begin position="1"/>
        <end position="22"/>
    </location>
</feature>
<gene>
    <name evidence="4" type="ORF">H8S34_14460</name>
</gene>
<proteinExistence type="predicted"/>
<accession>A0ABR7HWW5</accession>
<evidence type="ECO:0000259" key="2">
    <source>
        <dbReference type="Pfam" id="PF07486"/>
    </source>
</evidence>
<evidence type="ECO:0000313" key="5">
    <source>
        <dbReference type="Proteomes" id="UP000660021"/>
    </source>
</evidence>
<dbReference type="RefSeq" id="WP_101693297.1">
    <property type="nucleotide sequence ID" value="NZ_JACOPR010000015.1"/>
</dbReference>
<feature type="chain" id="PRO_5046307453" evidence="1">
    <location>
        <begin position="23"/>
        <end position="271"/>
    </location>
</feature>
<dbReference type="InterPro" id="IPR042047">
    <property type="entry name" value="SleB_dom1"/>
</dbReference>
<keyword evidence="4" id="KW-0378">Hydrolase</keyword>
<dbReference type="EMBL" id="JACOPR010000015">
    <property type="protein sequence ID" value="MBC5732016.1"/>
    <property type="molecule type" value="Genomic_DNA"/>
</dbReference>
<dbReference type="InterPro" id="IPR036582">
    <property type="entry name" value="Mao_N_sf"/>
</dbReference>
<organism evidence="4 5">
    <name type="scientific">Pseudoflavonifractor hominis</name>
    <dbReference type="NCBI Taxonomy" id="2763059"/>
    <lineage>
        <taxon>Bacteria</taxon>
        <taxon>Bacillati</taxon>
        <taxon>Bacillota</taxon>
        <taxon>Clostridia</taxon>
        <taxon>Eubacteriales</taxon>
        <taxon>Oscillospiraceae</taxon>
        <taxon>Pseudoflavonifractor</taxon>
    </lineage>
</organism>
<sequence length="271" mass="29164">MQKRVSCLALGLALFLTLSAHAAAAERSANVVVDGKTLEPTVATEVVNQNTYVSYFPVVHAMYPDATASWENGQSVTRASGLTLSVCPGAKYIVANGRYLYVPDGVRNSNGNMMVPARVLAQALGGKAWWDENTQSVKFQSGTGPIQSGDTFYNGDDLYWLSRIIYAESGNQSLEGKIAVGNVILNRVADSRFPNTVKGVIFQKNQFTPVSNGSIYRTPSNESIAAAKLCLEGTNTAGNSLYFVNPRVSPNSWASRNRPRVATIGAHAFFA</sequence>
<dbReference type="InterPro" id="IPR011105">
    <property type="entry name" value="Cell_wall_hydrolase_SleB"/>
</dbReference>
<dbReference type="Pfam" id="PF07833">
    <property type="entry name" value="Cu_amine_oxidN1"/>
    <property type="match status" value="1"/>
</dbReference>
<name>A0ABR7HWW5_9FIRM</name>
<keyword evidence="5" id="KW-1185">Reference proteome</keyword>
<evidence type="ECO:0000313" key="4">
    <source>
        <dbReference type="EMBL" id="MBC5732016.1"/>
    </source>
</evidence>
<feature type="domain" description="Copper amine oxidase-like N-terminal" evidence="3">
    <location>
        <begin position="32"/>
        <end position="138"/>
    </location>
</feature>
<evidence type="ECO:0000256" key="1">
    <source>
        <dbReference type="SAM" id="SignalP"/>
    </source>
</evidence>
<feature type="domain" description="Cell wall hydrolase SleB" evidence="2">
    <location>
        <begin position="172"/>
        <end position="270"/>
    </location>
</feature>
<dbReference type="Proteomes" id="UP000660021">
    <property type="component" value="Unassembled WGS sequence"/>
</dbReference>
<dbReference type="InterPro" id="IPR012854">
    <property type="entry name" value="Cu_amine_oxidase-like_N"/>
</dbReference>
<evidence type="ECO:0000259" key="3">
    <source>
        <dbReference type="Pfam" id="PF07833"/>
    </source>
</evidence>
<dbReference type="Pfam" id="PF07486">
    <property type="entry name" value="Hydrolase_2"/>
    <property type="match status" value="1"/>
</dbReference>
<protein>
    <submittedName>
        <fullName evidence="4">Cell wall hydrolase</fullName>
    </submittedName>
</protein>